<proteinExistence type="inferred from homology"/>
<feature type="transmembrane region" description="Helical" evidence="2">
    <location>
        <begin position="195"/>
        <end position="216"/>
    </location>
</feature>
<keyword evidence="2" id="KW-1133">Transmembrane helix</keyword>
<gene>
    <name evidence="4" type="ORF">A4R26_11780</name>
</gene>
<dbReference type="EMBL" id="LWBP01000013">
    <property type="protein sequence ID" value="OQP67731.1"/>
    <property type="molecule type" value="Genomic_DNA"/>
</dbReference>
<dbReference type="Proteomes" id="UP000192276">
    <property type="component" value="Unassembled WGS sequence"/>
</dbReference>
<dbReference type="RefSeq" id="WP_081161081.1">
    <property type="nucleotide sequence ID" value="NZ_LWBP01000013.1"/>
</dbReference>
<dbReference type="InterPro" id="IPR003362">
    <property type="entry name" value="Bact_transf"/>
</dbReference>
<dbReference type="PANTHER" id="PTHR30576:SF0">
    <property type="entry name" value="UNDECAPRENYL-PHOSPHATE N-ACETYLGALACTOSAMINYL 1-PHOSPHATE TRANSFERASE-RELATED"/>
    <property type="match status" value="1"/>
</dbReference>
<evidence type="ECO:0000313" key="4">
    <source>
        <dbReference type="EMBL" id="OQP67731.1"/>
    </source>
</evidence>
<keyword evidence="2" id="KW-0812">Transmembrane</keyword>
<accession>A0A1V9GAN8</accession>
<protein>
    <recommendedName>
        <fullName evidence="3">Bacterial sugar transferase domain-containing protein</fullName>
    </recommendedName>
</protein>
<comment type="similarity">
    <text evidence="1">Belongs to the bacterial sugar transferase family.</text>
</comment>
<dbReference type="Pfam" id="PF02397">
    <property type="entry name" value="Bac_transf"/>
    <property type="match status" value="1"/>
</dbReference>
<evidence type="ECO:0000259" key="3">
    <source>
        <dbReference type="Pfam" id="PF02397"/>
    </source>
</evidence>
<sequence>MDLSILPTKKIENTARARYQRYSLPVAEQEPTDIGKLQFFYVGTQSRNSAKLKAAFEFGYASNSTEGAIFSLKRLLKKQDAVTIPDMIIAEAAQGIGHLAALHKFIDDHKIMADVPFIVEVTGLSKEELARFKRYEFIDDLIVLNEFTPAELLRKVNFLKQMKQKRLQQPQVSKVETAFRKYPNVRAVAKRGLDVLISSTLLLALGPVMLLIALAVKLDTGGPVLFSTLRTGRGYRIFNLYKFNTIIQDADKKKNGACISRIGLFLRKTSLDELPQLLNVWLGHLSLVGHRALPLYEAARLTTNEGAGHFLAAAGITGWQAQKDSEAVLPADAPLEPGADKSDLLYDIWLMANKPSAVIQKSNA</sequence>
<comment type="caution">
    <text evidence="4">The sequence shown here is derived from an EMBL/GenBank/DDBJ whole genome shotgun (WGS) entry which is preliminary data.</text>
</comment>
<dbReference type="PANTHER" id="PTHR30576">
    <property type="entry name" value="COLANIC BIOSYNTHESIS UDP-GLUCOSE LIPID CARRIER TRANSFERASE"/>
    <property type="match status" value="1"/>
</dbReference>
<dbReference type="OrthoDB" id="9808602at2"/>
<evidence type="ECO:0000256" key="1">
    <source>
        <dbReference type="ARBA" id="ARBA00006464"/>
    </source>
</evidence>
<evidence type="ECO:0000313" key="5">
    <source>
        <dbReference type="Proteomes" id="UP000192276"/>
    </source>
</evidence>
<evidence type="ECO:0000256" key="2">
    <source>
        <dbReference type="SAM" id="Phobius"/>
    </source>
</evidence>
<keyword evidence="5" id="KW-1185">Reference proteome</keyword>
<dbReference type="STRING" id="550983.A4R26_11780"/>
<reference evidence="5" key="1">
    <citation type="submission" date="2016-04" db="EMBL/GenBank/DDBJ databases">
        <authorList>
            <person name="Chen L."/>
            <person name="Zhuang W."/>
            <person name="Wang G."/>
        </authorList>
    </citation>
    <scope>NUCLEOTIDE SEQUENCE [LARGE SCALE GENOMIC DNA]</scope>
    <source>
        <strain evidence="5">208</strain>
    </source>
</reference>
<keyword evidence="2" id="KW-0472">Membrane</keyword>
<organism evidence="4 5">
    <name type="scientific">Niastella populi</name>
    <dbReference type="NCBI Taxonomy" id="550983"/>
    <lineage>
        <taxon>Bacteria</taxon>
        <taxon>Pseudomonadati</taxon>
        <taxon>Bacteroidota</taxon>
        <taxon>Chitinophagia</taxon>
        <taxon>Chitinophagales</taxon>
        <taxon>Chitinophagaceae</taxon>
        <taxon>Niastella</taxon>
    </lineage>
</organism>
<name>A0A1V9GAN8_9BACT</name>
<dbReference type="GO" id="GO:0016780">
    <property type="term" value="F:phosphotransferase activity, for other substituted phosphate groups"/>
    <property type="evidence" value="ECO:0007669"/>
    <property type="project" value="TreeGrafter"/>
</dbReference>
<feature type="domain" description="Bacterial sugar transferase" evidence="3">
    <location>
        <begin position="190"/>
        <end position="322"/>
    </location>
</feature>
<dbReference type="AlphaFoldDB" id="A0A1V9GAN8"/>